<evidence type="ECO:0000256" key="1">
    <source>
        <dbReference type="ARBA" id="ARBA00004370"/>
    </source>
</evidence>
<protein>
    <submittedName>
        <fullName evidence="10">Tricalbin-1</fullName>
    </submittedName>
</protein>
<dbReference type="Pfam" id="PF25669">
    <property type="entry name" value="SMP_MUG190-like"/>
    <property type="match status" value="1"/>
</dbReference>
<keyword evidence="2" id="KW-0813">Transport</keyword>
<feature type="compositionally biased region" description="Basic and acidic residues" evidence="6">
    <location>
        <begin position="790"/>
        <end position="803"/>
    </location>
</feature>
<dbReference type="Gene3D" id="2.60.40.150">
    <property type="entry name" value="C2 domain"/>
    <property type="match status" value="2"/>
</dbReference>
<feature type="compositionally biased region" description="Low complexity" evidence="6">
    <location>
        <begin position="847"/>
        <end position="862"/>
    </location>
</feature>
<keyword evidence="11" id="KW-1185">Reference proteome</keyword>
<evidence type="ECO:0000313" key="11">
    <source>
        <dbReference type="Proteomes" id="UP000027135"/>
    </source>
</evidence>
<evidence type="ECO:0000259" key="9">
    <source>
        <dbReference type="PROSITE" id="PS51847"/>
    </source>
</evidence>
<dbReference type="GO" id="GO:0008289">
    <property type="term" value="F:lipid binding"/>
    <property type="evidence" value="ECO:0007669"/>
    <property type="project" value="UniProtKB-KW"/>
</dbReference>
<dbReference type="PANTHER" id="PTHR46980">
    <property type="entry name" value="TRICALBIN-1-RELATED"/>
    <property type="match status" value="1"/>
</dbReference>
<keyword evidence="4" id="KW-0446">Lipid-binding</keyword>
<dbReference type="InParanoid" id="A0A067RTL1"/>
<dbReference type="STRING" id="136037.A0A067RTL1"/>
<dbReference type="PROSITE" id="PS50004">
    <property type="entry name" value="C2"/>
    <property type="match status" value="2"/>
</dbReference>
<dbReference type="OMA" id="MEVTLIR"/>
<dbReference type="PROSITE" id="PS51847">
    <property type="entry name" value="SMP"/>
    <property type="match status" value="1"/>
</dbReference>
<dbReference type="InterPro" id="IPR052455">
    <property type="entry name" value="Tricalbin_domain"/>
</dbReference>
<dbReference type="eggNOG" id="KOG1012">
    <property type="taxonomic scope" value="Eukaryota"/>
</dbReference>
<feature type="transmembrane region" description="Helical" evidence="7">
    <location>
        <begin position="25"/>
        <end position="43"/>
    </location>
</feature>
<sequence>METRTEDQDDYDIVSAQKSQRDAELIWTLMFVALSVVCSWLLGTAGLSLAWLLFLLALVVAVWKSSLVKLVEAAVKYETLRVRRKRVHNQDETAEWFNFLFNRWWVFSSPSLFIILKEHLEPILNEAKPSFVESLELRQFTLGEQTPYVKAVRVFDVHQGKRIPLSARSLQQPPGGLAQSVHHQVALEADICLDSDDFRMVIRTRLFGKGVGMDLDLAMEKLNVTGKIYATLTLNMEAPFPHITHLNLTFIEKPEVWFSVRVLKSVQMMEVPVLKTWIHSLVMDALVTALVDPGKLDVNLTSHDRPTPGQEIGDTVAQGVLTVTLSAMQPGHMPEDVRWLVLTLGEQRQKTSQLSPRWQESPSFLINSLQTDRLVVKLKSKRLVSSITLAQFELPLSNYNLDSVHIVETVLHKKQARSGSSNFPNISVRLEYTALSPIQLDQPEMPWPIPQAGRGGSSPVSGVIFVFIHGAEGLTIGDQSECNPYCMLFNSRKKVKTTHYLRGTANPQWESRTQFLVSDFTQVSLSFVVCSWSPNKMADTDLLGLAIFTMNQNETWQVHHQLQLSGNTSPAFITVSVVFHPVPSVAQSELCFHDSVAPLGADDDDLLSYNHGKRNSITWMQQAKMLLTHRDQDTSASDISNLLSNGMGLMEVSIIRAHDLVSKDLNGFSDPYCELKVNGECKYKSSIKKKTLNPIWEENSIMGLPRAGETLEVVLWDYDTFGMKDFLGNVTLTLEDIRKASNSDTSQSYQLQGVKTGAVEIKVKVISEETESQCYQPSINSSTSSPRLPNRHEPDGLSRLPSGERSKLRLHIENLPPPAPPRTVTLGYKPHPPEGDLLREPLGNSISNGNISPTQSSSSSLHSVPRVTVTDLHNPPHLAVAVPELPNMSAGGGGQRSPRASLTPSPDSQFKKNVPECSSFRNMKLKMKRGLKLRRFKSEVSVHEEKSGVTNGKPSTTTTLSIEPSGGGESDATELLQMEGLSHAVSQPNIPHIKQPSPRLKNKRPTDLKVSAPVRPDIYFGVEGKVIQAQGLHVAHVAQLYCRIKLQSATSPNKLTRVGSNAAGKTLAKSRLIPAMPNPQFDLGFQLDNPENVPRQAALVFEIRSSGKELVAARRITLQDMLSAASPDTNEVHTWLALNNGASLEVEISHSRELKKQSRKIFRSWSVHRIGKI</sequence>
<dbReference type="SUPFAM" id="SSF49562">
    <property type="entry name" value="C2 domain (Calcium/lipid-binding domain, CaLB)"/>
    <property type="match status" value="3"/>
</dbReference>
<dbReference type="InterPro" id="IPR031468">
    <property type="entry name" value="SMP_LBD"/>
</dbReference>
<feature type="domain" description="C2" evidence="8">
    <location>
        <begin position="631"/>
        <end position="749"/>
    </location>
</feature>
<feature type="compositionally biased region" description="Polar residues" evidence="6">
    <location>
        <begin position="898"/>
        <end position="908"/>
    </location>
</feature>
<dbReference type="InterPro" id="IPR035892">
    <property type="entry name" value="C2_domain_sf"/>
</dbReference>
<feature type="domain" description="SMP-LTD" evidence="9">
    <location>
        <begin position="90"/>
        <end position="301"/>
    </location>
</feature>
<feature type="domain" description="C2" evidence="8">
    <location>
        <begin position="442"/>
        <end position="563"/>
    </location>
</feature>
<dbReference type="SMART" id="SM00239">
    <property type="entry name" value="C2"/>
    <property type="match status" value="3"/>
</dbReference>
<feature type="region of interest" description="Disordered" evidence="6">
    <location>
        <begin position="830"/>
        <end position="862"/>
    </location>
</feature>
<gene>
    <name evidence="10" type="ORF">L798_08963</name>
</gene>
<feature type="compositionally biased region" description="Polar residues" evidence="6">
    <location>
        <begin position="948"/>
        <end position="962"/>
    </location>
</feature>
<evidence type="ECO:0000259" key="8">
    <source>
        <dbReference type="PROSITE" id="PS50004"/>
    </source>
</evidence>
<evidence type="ECO:0000256" key="3">
    <source>
        <dbReference type="ARBA" id="ARBA00023055"/>
    </source>
</evidence>
<dbReference type="Pfam" id="PF00168">
    <property type="entry name" value="C2"/>
    <property type="match status" value="3"/>
</dbReference>
<feature type="region of interest" description="Disordered" evidence="6">
    <location>
        <begin position="885"/>
        <end position="914"/>
    </location>
</feature>
<keyword evidence="7" id="KW-1133">Transmembrane helix</keyword>
<evidence type="ECO:0000256" key="2">
    <source>
        <dbReference type="ARBA" id="ARBA00022448"/>
    </source>
</evidence>
<proteinExistence type="predicted"/>
<feature type="compositionally biased region" description="Polar residues" evidence="6">
    <location>
        <begin position="772"/>
        <end position="787"/>
    </location>
</feature>
<evidence type="ECO:0000256" key="4">
    <source>
        <dbReference type="ARBA" id="ARBA00023121"/>
    </source>
</evidence>
<dbReference type="GO" id="GO:0006869">
    <property type="term" value="P:lipid transport"/>
    <property type="evidence" value="ECO:0007669"/>
    <property type="project" value="UniProtKB-KW"/>
</dbReference>
<keyword evidence="5 7" id="KW-0472">Membrane</keyword>
<evidence type="ECO:0000256" key="5">
    <source>
        <dbReference type="ARBA" id="ARBA00023136"/>
    </source>
</evidence>
<accession>A0A067RTL1</accession>
<dbReference type="GO" id="GO:0016020">
    <property type="term" value="C:membrane"/>
    <property type="evidence" value="ECO:0007669"/>
    <property type="project" value="UniProtKB-SubCell"/>
</dbReference>
<dbReference type="PANTHER" id="PTHR46980:SF2">
    <property type="entry name" value="TRICALBIN-1-RELATED"/>
    <property type="match status" value="1"/>
</dbReference>
<dbReference type="CDD" id="cd00030">
    <property type="entry name" value="C2"/>
    <property type="match status" value="2"/>
</dbReference>
<dbReference type="CDD" id="cd21669">
    <property type="entry name" value="SMP_SF"/>
    <property type="match status" value="1"/>
</dbReference>
<comment type="subcellular location">
    <subcellularLocation>
        <location evidence="1">Membrane</location>
    </subcellularLocation>
</comment>
<dbReference type="AlphaFoldDB" id="A0A067RTL1"/>
<organism evidence="10 11">
    <name type="scientific">Zootermopsis nevadensis</name>
    <name type="common">Dampwood termite</name>
    <dbReference type="NCBI Taxonomy" id="136037"/>
    <lineage>
        <taxon>Eukaryota</taxon>
        <taxon>Metazoa</taxon>
        <taxon>Ecdysozoa</taxon>
        <taxon>Arthropoda</taxon>
        <taxon>Hexapoda</taxon>
        <taxon>Insecta</taxon>
        <taxon>Pterygota</taxon>
        <taxon>Neoptera</taxon>
        <taxon>Polyneoptera</taxon>
        <taxon>Dictyoptera</taxon>
        <taxon>Blattodea</taxon>
        <taxon>Blattoidea</taxon>
        <taxon>Termitoidae</taxon>
        <taxon>Termopsidae</taxon>
        <taxon>Zootermopsis</taxon>
    </lineage>
</organism>
<keyword evidence="3" id="KW-0445">Lipid transport</keyword>
<feature type="region of interest" description="Disordered" evidence="6">
    <location>
        <begin position="941"/>
        <end position="971"/>
    </location>
</feature>
<evidence type="ECO:0000313" key="10">
    <source>
        <dbReference type="EMBL" id="KDR24135.1"/>
    </source>
</evidence>
<dbReference type="Proteomes" id="UP000027135">
    <property type="component" value="Unassembled WGS sequence"/>
</dbReference>
<evidence type="ECO:0000256" key="7">
    <source>
        <dbReference type="SAM" id="Phobius"/>
    </source>
</evidence>
<evidence type="ECO:0000256" key="6">
    <source>
        <dbReference type="SAM" id="MobiDB-lite"/>
    </source>
</evidence>
<keyword evidence="7" id="KW-0812">Transmembrane</keyword>
<feature type="region of interest" description="Disordered" evidence="6">
    <location>
        <begin position="772"/>
        <end position="803"/>
    </location>
</feature>
<name>A0A067RTL1_ZOONE</name>
<dbReference type="EMBL" id="KK852425">
    <property type="protein sequence ID" value="KDR24135.1"/>
    <property type="molecule type" value="Genomic_DNA"/>
</dbReference>
<dbReference type="InterPro" id="IPR000008">
    <property type="entry name" value="C2_dom"/>
</dbReference>
<reference evidence="10 11" key="1">
    <citation type="journal article" date="2014" name="Nat. Commun.">
        <title>Molecular traces of alternative social organization in a termite genome.</title>
        <authorList>
            <person name="Terrapon N."/>
            <person name="Li C."/>
            <person name="Robertson H.M."/>
            <person name="Ji L."/>
            <person name="Meng X."/>
            <person name="Booth W."/>
            <person name="Chen Z."/>
            <person name="Childers C.P."/>
            <person name="Glastad K.M."/>
            <person name="Gokhale K."/>
            <person name="Gowin J."/>
            <person name="Gronenberg W."/>
            <person name="Hermansen R.A."/>
            <person name="Hu H."/>
            <person name="Hunt B.G."/>
            <person name="Huylmans A.K."/>
            <person name="Khalil S.M."/>
            <person name="Mitchell R.D."/>
            <person name="Munoz-Torres M.C."/>
            <person name="Mustard J.A."/>
            <person name="Pan H."/>
            <person name="Reese J.T."/>
            <person name="Scharf M.E."/>
            <person name="Sun F."/>
            <person name="Vogel H."/>
            <person name="Xiao J."/>
            <person name="Yang W."/>
            <person name="Yang Z."/>
            <person name="Yang Z."/>
            <person name="Zhou J."/>
            <person name="Zhu J."/>
            <person name="Brent C.S."/>
            <person name="Elsik C.G."/>
            <person name="Goodisman M.A."/>
            <person name="Liberles D.A."/>
            <person name="Roe R.M."/>
            <person name="Vargo E.L."/>
            <person name="Vilcinskas A."/>
            <person name="Wang J."/>
            <person name="Bornberg-Bauer E."/>
            <person name="Korb J."/>
            <person name="Zhang G."/>
            <person name="Liebig J."/>
        </authorList>
    </citation>
    <scope>NUCLEOTIDE SEQUENCE [LARGE SCALE GENOMIC DNA]</scope>
    <source>
        <tissue evidence="10">Whole organism</tissue>
    </source>
</reference>